<dbReference type="Proteomes" id="UP000288102">
    <property type="component" value="Unassembled WGS sequence"/>
</dbReference>
<dbReference type="InterPro" id="IPR011051">
    <property type="entry name" value="RmlC_Cupin_sf"/>
</dbReference>
<reference evidence="2" key="1">
    <citation type="journal article" date="2019" name="Syst. Appl. Microbiol.">
        <title>Flavobacterium circumlabens sp. nov. and Flavobacterium cupreum sp. nov., two psychrotrophic species isolated from Antarctic environmental samples.</title>
        <authorList>
            <person name="Kralova S."/>
            <person name="Busse H.-J."/>
            <person name="Svec P."/>
            <person name="Maslanova I."/>
            <person name="Stankova E."/>
            <person name="Bartak M."/>
            <person name="Sedlacek I."/>
        </authorList>
    </citation>
    <scope>NUCLEOTIDE SEQUENCE [LARGE SCALE GENOMIC DNA]</scope>
    <source>
        <strain evidence="2">CCM 8825</strain>
    </source>
</reference>
<dbReference type="SUPFAM" id="SSF51182">
    <property type="entry name" value="RmlC-like cupins"/>
    <property type="match status" value="1"/>
</dbReference>
<dbReference type="RefSeq" id="WP_127337067.1">
    <property type="nucleotide sequence ID" value="NZ_QWDM01000002.1"/>
</dbReference>
<evidence type="ECO:0000313" key="2">
    <source>
        <dbReference type="Proteomes" id="UP000288102"/>
    </source>
</evidence>
<dbReference type="InterPro" id="IPR047713">
    <property type="entry name" value="DHCW_cupin"/>
</dbReference>
<protein>
    <recommendedName>
        <fullName evidence="3">DHCW motif cupin fold protein</fullName>
    </recommendedName>
</protein>
<accession>A0A434ABP7</accession>
<sequence length="112" mass="12687">MPAILFQTIDWSQVAKTEHKGETGKAFWQTIQSGGLRIRKVTYSENYIADHWCQKGHIVHCLEGEFISELENGQEFKLTKGMTYIVSDDVSSHRSITANGVELLIIDGDFLK</sequence>
<dbReference type="NCBIfam" id="NF038084">
    <property type="entry name" value="DHCW_cupin"/>
    <property type="match status" value="1"/>
</dbReference>
<name>A0A434ABP7_9FLAO</name>
<gene>
    <name evidence="1" type="ORF">D0817_03820</name>
</gene>
<evidence type="ECO:0000313" key="1">
    <source>
        <dbReference type="EMBL" id="RUT71823.1"/>
    </source>
</evidence>
<comment type="caution">
    <text evidence="1">The sequence shown here is derived from an EMBL/GenBank/DDBJ whole genome shotgun (WGS) entry which is preliminary data.</text>
</comment>
<evidence type="ECO:0008006" key="3">
    <source>
        <dbReference type="Google" id="ProtNLM"/>
    </source>
</evidence>
<keyword evidence="2" id="KW-1185">Reference proteome</keyword>
<dbReference type="EMBL" id="QWDM01000002">
    <property type="protein sequence ID" value="RUT71823.1"/>
    <property type="molecule type" value="Genomic_DNA"/>
</dbReference>
<dbReference type="AlphaFoldDB" id="A0A434ABP7"/>
<organism evidence="1 2">
    <name type="scientific">Flavobacterium cupreum</name>
    <dbReference type="NCBI Taxonomy" id="2133766"/>
    <lineage>
        <taxon>Bacteria</taxon>
        <taxon>Pseudomonadati</taxon>
        <taxon>Bacteroidota</taxon>
        <taxon>Flavobacteriia</taxon>
        <taxon>Flavobacteriales</taxon>
        <taxon>Flavobacteriaceae</taxon>
        <taxon>Flavobacterium</taxon>
    </lineage>
</organism>
<proteinExistence type="predicted"/>
<dbReference type="OrthoDB" id="9794443at2"/>